<dbReference type="EMBL" id="UGTW01000001">
    <property type="protein sequence ID" value="SUC14435.1"/>
    <property type="molecule type" value="Genomic_DNA"/>
</dbReference>
<accession>A0A379F479</accession>
<protein>
    <submittedName>
        <fullName evidence="2">T5orf172 domain</fullName>
    </submittedName>
</protein>
<gene>
    <name evidence="2" type="ORF">NCTC10376_00239</name>
</gene>
<dbReference type="Proteomes" id="UP000254331">
    <property type="component" value="Unassembled WGS sequence"/>
</dbReference>
<dbReference type="InterPro" id="IPR018306">
    <property type="entry name" value="Phage_T5_Orf172_DNA-bd"/>
</dbReference>
<reference evidence="2 3" key="1">
    <citation type="submission" date="2018-06" db="EMBL/GenBank/DDBJ databases">
        <authorList>
            <consortium name="Pathogen Informatics"/>
            <person name="Doyle S."/>
        </authorList>
    </citation>
    <scope>NUCLEOTIDE SEQUENCE [LARGE SCALE GENOMIC DNA]</scope>
    <source>
        <strain evidence="2 3">NCTC10376</strain>
    </source>
</reference>
<dbReference type="SMART" id="SM00974">
    <property type="entry name" value="T5orf172"/>
    <property type="match status" value="1"/>
</dbReference>
<name>A0A379F479_PROVU</name>
<organism evidence="2 3">
    <name type="scientific">Proteus vulgaris</name>
    <dbReference type="NCBI Taxonomy" id="585"/>
    <lineage>
        <taxon>Bacteria</taxon>
        <taxon>Pseudomonadati</taxon>
        <taxon>Pseudomonadota</taxon>
        <taxon>Gammaproteobacteria</taxon>
        <taxon>Enterobacterales</taxon>
        <taxon>Morganellaceae</taxon>
        <taxon>Proteus</taxon>
    </lineage>
</organism>
<proteinExistence type="predicted"/>
<evidence type="ECO:0000313" key="2">
    <source>
        <dbReference type="EMBL" id="SUC14435.1"/>
    </source>
</evidence>
<feature type="domain" description="Bacteriophage T5 Orf172 DNA-binding" evidence="1">
    <location>
        <begin position="37"/>
        <end position="117"/>
    </location>
</feature>
<dbReference type="Pfam" id="PF13455">
    <property type="entry name" value="MUG113"/>
    <property type="match status" value="1"/>
</dbReference>
<sequence>MRVGHLGEMKFNREVSKTESLPTNFRVEGWVYILSNEYMPGIYKVGMTTISPENRAKELSSATGVPDKFKVEASFYSESPSNDESTVHDYLDKYRINESREFFKCDLEEIIETCEEVCIARVGDKVEVLADSYDIICTESLDNLHLGELFDSLNVSVFGCKVATAERLIRLAVHLCSKKFNASHALYFKEDTAYLVQSLIGQNLEEWKKHNPELANRSEVPF</sequence>
<evidence type="ECO:0000259" key="1">
    <source>
        <dbReference type="SMART" id="SM00974"/>
    </source>
</evidence>
<dbReference type="RefSeq" id="WP_115370308.1">
    <property type="nucleotide sequence ID" value="NZ_UGTW01000001.1"/>
</dbReference>
<evidence type="ECO:0000313" key="3">
    <source>
        <dbReference type="Proteomes" id="UP000254331"/>
    </source>
</evidence>
<dbReference type="AlphaFoldDB" id="A0A379F479"/>